<organism evidence="3 4">
    <name type="scientific">Microbacterium saperdae</name>
    <dbReference type="NCBI Taxonomy" id="69368"/>
    <lineage>
        <taxon>Bacteria</taxon>
        <taxon>Bacillati</taxon>
        <taxon>Actinomycetota</taxon>
        <taxon>Actinomycetes</taxon>
        <taxon>Micrococcales</taxon>
        <taxon>Microbacteriaceae</taxon>
        <taxon>Microbacterium</taxon>
    </lineage>
</organism>
<comment type="caution">
    <text evidence="3">The sequence shown here is derived from an EMBL/GenBank/DDBJ whole genome shotgun (WGS) entry which is preliminary data.</text>
</comment>
<name>A0A543BR01_9MICO</name>
<dbReference type="Proteomes" id="UP000317209">
    <property type="component" value="Unassembled WGS sequence"/>
</dbReference>
<dbReference type="EMBL" id="VFOX01000001">
    <property type="protein sequence ID" value="TQL87230.1"/>
    <property type="molecule type" value="Genomic_DNA"/>
</dbReference>
<keyword evidence="2" id="KW-0812">Transmembrane</keyword>
<evidence type="ECO:0000256" key="2">
    <source>
        <dbReference type="SAM" id="Phobius"/>
    </source>
</evidence>
<evidence type="ECO:0000313" key="3">
    <source>
        <dbReference type="EMBL" id="TQL87230.1"/>
    </source>
</evidence>
<dbReference type="AlphaFoldDB" id="A0A543BR01"/>
<proteinExistence type="predicted"/>
<protein>
    <submittedName>
        <fullName evidence="3">Uncharacterized protein</fullName>
    </submittedName>
</protein>
<keyword evidence="2" id="KW-1133">Transmembrane helix</keyword>
<keyword evidence="4" id="KW-1185">Reference proteome</keyword>
<gene>
    <name evidence="3" type="ORF">FB560_2897</name>
</gene>
<evidence type="ECO:0000313" key="4">
    <source>
        <dbReference type="Proteomes" id="UP000317209"/>
    </source>
</evidence>
<keyword evidence="2" id="KW-0472">Membrane</keyword>
<evidence type="ECO:0000256" key="1">
    <source>
        <dbReference type="SAM" id="MobiDB-lite"/>
    </source>
</evidence>
<feature type="region of interest" description="Disordered" evidence="1">
    <location>
        <begin position="213"/>
        <end position="246"/>
    </location>
</feature>
<feature type="transmembrane region" description="Helical" evidence="2">
    <location>
        <begin position="141"/>
        <end position="164"/>
    </location>
</feature>
<sequence>MTAQLTTKVIDRPYLVPSSHPTSMTVAAGLANVLEIEKGRVIFGATSIGSATGMYRSWASLSATGRRIAERAVSVPTLRSTHRFGPSLSTFQRTGGKAGGPSTRVVVAAAAAAAEFTRSTSTSIVSTCLVVISRAASLASVWALAAAVCASVASSCALSALLFARKVKPAMTRVATTPMPVSQTIHQSAADATATIASAVGLGVGFTHGTLSASSQMNARKPPPQRPLRQHDRLRATRSVAEGGHG</sequence>
<accession>A0A543BR01</accession>
<reference evidence="3 4" key="1">
    <citation type="submission" date="2019-06" db="EMBL/GenBank/DDBJ databases">
        <title>Sequencing the genomes of 1000 actinobacteria strains.</title>
        <authorList>
            <person name="Klenk H.-P."/>
        </authorList>
    </citation>
    <scope>NUCLEOTIDE SEQUENCE [LARGE SCALE GENOMIC DNA]</scope>
    <source>
        <strain evidence="3 4">DSM 20169</strain>
    </source>
</reference>